<dbReference type="AlphaFoldDB" id="A0A1X1Y460"/>
<accession>A0A1X1Y460</accession>
<protein>
    <submittedName>
        <fullName evidence="2">Uncharacterized protein</fullName>
    </submittedName>
</protein>
<feature type="compositionally biased region" description="Basic and acidic residues" evidence="1">
    <location>
        <begin position="14"/>
        <end position="28"/>
    </location>
</feature>
<dbReference type="Proteomes" id="UP000193487">
    <property type="component" value="Unassembled WGS sequence"/>
</dbReference>
<name>A0A1X1Y460_9MYCO</name>
<organism evidence="2 3">
    <name type="scientific">Mycobacterium kyorinense</name>
    <dbReference type="NCBI Taxonomy" id="487514"/>
    <lineage>
        <taxon>Bacteria</taxon>
        <taxon>Bacillati</taxon>
        <taxon>Actinomycetota</taxon>
        <taxon>Actinomycetes</taxon>
        <taxon>Mycobacteriales</taxon>
        <taxon>Mycobacteriaceae</taxon>
        <taxon>Mycobacterium</taxon>
    </lineage>
</organism>
<comment type="caution">
    <text evidence="2">The sequence shown here is derived from an EMBL/GenBank/DDBJ whole genome shotgun (WGS) entry which is preliminary data.</text>
</comment>
<dbReference type="EMBL" id="LQPE01000079">
    <property type="protein sequence ID" value="ORW05814.1"/>
    <property type="molecule type" value="Genomic_DNA"/>
</dbReference>
<reference evidence="2 3" key="1">
    <citation type="submission" date="2016-01" db="EMBL/GenBank/DDBJ databases">
        <title>The new phylogeny of the genus Mycobacterium.</title>
        <authorList>
            <person name="Tarcisio F."/>
            <person name="Conor M."/>
            <person name="Antonella G."/>
            <person name="Elisabetta G."/>
            <person name="Giulia F.S."/>
            <person name="Sara T."/>
            <person name="Anna F."/>
            <person name="Clotilde B."/>
            <person name="Roberto B."/>
            <person name="Veronica D.S."/>
            <person name="Fabio R."/>
            <person name="Monica P."/>
            <person name="Olivier J."/>
            <person name="Enrico T."/>
            <person name="Nicola S."/>
        </authorList>
    </citation>
    <scope>NUCLEOTIDE SEQUENCE [LARGE SCALE GENOMIC DNA]</scope>
    <source>
        <strain evidence="2 3">DSM 45166</strain>
    </source>
</reference>
<sequence length="89" mass="9807">MKFRRKAGPPTECGVKDGRGDRYVPKRGHDPQVRWLEREHGCADDTTFALTQQQSHDVPGSAAATAVSGIDFTAPQHHHVDFTPPHHVG</sequence>
<proteinExistence type="predicted"/>
<evidence type="ECO:0000313" key="2">
    <source>
        <dbReference type="EMBL" id="ORW05814.1"/>
    </source>
</evidence>
<feature type="region of interest" description="Disordered" evidence="1">
    <location>
        <begin position="1"/>
        <end position="28"/>
    </location>
</feature>
<dbReference type="RefSeq" id="WP_045382205.1">
    <property type="nucleotide sequence ID" value="NZ_BBKA01000081.1"/>
</dbReference>
<keyword evidence="3" id="KW-1185">Reference proteome</keyword>
<evidence type="ECO:0000256" key="1">
    <source>
        <dbReference type="SAM" id="MobiDB-lite"/>
    </source>
</evidence>
<evidence type="ECO:0000313" key="3">
    <source>
        <dbReference type="Proteomes" id="UP000193487"/>
    </source>
</evidence>
<gene>
    <name evidence="2" type="ORF">AWC14_01885</name>
</gene>